<keyword evidence="4" id="KW-1185">Reference proteome</keyword>
<dbReference type="GO" id="GO:0006780">
    <property type="term" value="P:uroporphyrinogen III biosynthetic process"/>
    <property type="evidence" value="ECO:0007669"/>
    <property type="project" value="InterPro"/>
</dbReference>
<proteinExistence type="predicted"/>
<dbReference type="Gene3D" id="3.40.50.10090">
    <property type="match status" value="2"/>
</dbReference>
<dbReference type="UniPathway" id="UPA00251">
    <property type="reaction ID" value="UER00320"/>
</dbReference>
<dbReference type="AlphaFoldDB" id="A0A8H3TWH4"/>
<dbReference type="PANTHER" id="PTHR12390:SF0">
    <property type="entry name" value="UROPORPHYRINOGEN-III SYNTHASE"/>
    <property type="match status" value="1"/>
</dbReference>
<feature type="domain" description="Tetrapyrrole biosynthesis uroporphyrinogen III synthase" evidence="2">
    <location>
        <begin position="29"/>
        <end position="309"/>
    </location>
</feature>
<name>A0A8H3TWH4_9TREE</name>
<dbReference type="SUPFAM" id="SSF69618">
    <property type="entry name" value="HemD-like"/>
    <property type="match status" value="1"/>
</dbReference>
<accession>A0A8H3TWH4</accession>
<dbReference type="InterPro" id="IPR003754">
    <property type="entry name" value="4pyrrol_synth_uPrphyn_synth"/>
</dbReference>
<dbReference type="InterPro" id="IPR039793">
    <property type="entry name" value="UROS/Hem4"/>
</dbReference>
<dbReference type="PANTHER" id="PTHR12390">
    <property type="entry name" value="UROPORPHYRINOGEN III SYNTHASE"/>
    <property type="match status" value="1"/>
</dbReference>
<evidence type="ECO:0000313" key="3">
    <source>
        <dbReference type="EMBL" id="GHJ88505.1"/>
    </source>
</evidence>
<dbReference type="Proteomes" id="UP000620104">
    <property type="component" value="Unassembled WGS sequence"/>
</dbReference>
<dbReference type="GO" id="GO:0005829">
    <property type="term" value="C:cytosol"/>
    <property type="evidence" value="ECO:0007669"/>
    <property type="project" value="TreeGrafter"/>
</dbReference>
<dbReference type="InterPro" id="IPR036108">
    <property type="entry name" value="4pyrrol_syn_uPrphyn_synt_sf"/>
</dbReference>
<organism evidence="3 4">
    <name type="scientific">Naganishia liquefaciens</name>
    <dbReference type="NCBI Taxonomy" id="104408"/>
    <lineage>
        <taxon>Eukaryota</taxon>
        <taxon>Fungi</taxon>
        <taxon>Dikarya</taxon>
        <taxon>Basidiomycota</taxon>
        <taxon>Agaricomycotina</taxon>
        <taxon>Tremellomycetes</taxon>
        <taxon>Filobasidiales</taxon>
        <taxon>Filobasidiaceae</taxon>
        <taxon>Naganishia</taxon>
    </lineage>
</organism>
<reference evidence="3" key="1">
    <citation type="submission" date="2020-07" db="EMBL/GenBank/DDBJ databases">
        <title>Draft Genome Sequence of a Deep-Sea Yeast, Naganishia (Cryptococcus) liquefaciens strain N6.</title>
        <authorList>
            <person name="Han Y.W."/>
            <person name="Kajitani R."/>
            <person name="Morimoto H."/>
            <person name="Parhat M."/>
            <person name="Tsubouchi H."/>
            <person name="Bakenova O."/>
            <person name="Ogata M."/>
            <person name="Argunhan B."/>
            <person name="Aoki R."/>
            <person name="Kajiwara S."/>
            <person name="Itoh T."/>
            <person name="Iwasaki H."/>
        </authorList>
    </citation>
    <scope>NUCLEOTIDE SEQUENCE</scope>
    <source>
        <strain evidence="3">N6</strain>
    </source>
</reference>
<comment type="caution">
    <text evidence="3">The sequence shown here is derived from an EMBL/GenBank/DDBJ whole genome shotgun (WGS) entry which is preliminary data.</text>
</comment>
<protein>
    <recommendedName>
        <fullName evidence="2">Tetrapyrrole biosynthesis uroporphyrinogen III synthase domain-containing protein</fullName>
    </recommendedName>
</protein>
<gene>
    <name evidence="3" type="ORF">NliqN6_4907</name>
</gene>
<dbReference type="Pfam" id="PF02602">
    <property type="entry name" value="HEM4"/>
    <property type="match status" value="1"/>
</dbReference>
<evidence type="ECO:0000313" key="4">
    <source>
        <dbReference type="Proteomes" id="UP000620104"/>
    </source>
</evidence>
<feature type="region of interest" description="Disordered" evidence="1">
    <location>
        <begin position="12"/>
        <end position="34"/>
    </location>
</feature>
<evidence type="ECO:0000259" key="2">
    <source>
        <dbReference type="Pfam" id="PF02602"/>
    </source>
</evidence>
<sequence length="329" mass="35546">MPRRSHIVFFRNPVPDSSTANAEQEPYESAASSCGYTPHTQPVLAQEFVRQVDLVQMMAVPEAWMGVVATSKRAGEAWANALRHLTTSGQRIPKWNDVPLYTPGAATTAAFAAPPDLDATAFPTIVAESETTGCAELLGSFIVSDAQQGKAVALAPARGKPLLVLTGDKNSPELADILRRGGIPFKEVQVYRTCPRHDIRPRLSGLIEDIMVDAEETDRRPLTVTATVTVWLAFFSPSSADAVLSAGPSTSSSLPWYEQLVQTAPIDPSSSPRIQFRIAAIGKTTRLYLEQRGFERVVQAQRPNAEALARAIAAGDEENVVRGPECGRP</sequence>
<dbReference type="OrthoDB" id="5595751at2759"/>
<dbReference type="GO" id="GO:0006782">
    <property type="term" value="P:protoporphyrinogen IX biosynthetic process"/>
    <property type="evidence" value="ECO:0007669"/>
    <property type="project" value="UniProtKB-UniPathway"/>
</dbReference>
<dbReference type="GO" id="GO:0004852">
    <property type="term" value="F:uroporphyrinogen-III synthase activity"/>
    <property type="evidence" value="ECO:0007669"/>
    <property type="project" value="InterPro"/>
</dbReference>
<dbReference type="EMBL" id="BLZA01000030">
    <property type="protein sequence ID" value="GHJ88505.1"/>
    <property type="molecule type" value="Genomic_DNA"/>
</dbReference>
<evidence type="ECO:0000256" key="1">
    <source>
        <dbReference type="SAM" id="MobiDB-lite"/>
    </source>
</evidence>